<dbReference type="AlphaFoldDB" id="A0A8T0I3L7"/>
<dbReference type="Proteomes" id="UP000822688">
    <property type="component" value="Chromosome 5"/>
</dbReference>
<evidence type="ECO:0000313" key="2">
    <source>
        <dbReference type="Proteomes" id="UP000822688"/>
    </source>
</evidence>
<proteinExistence type="predicted"/>
<organism evidence="1 2">
    <name type="scientific">Ceratodon purpureus</name>
    <name type="common">Fire moss</name>
    <name type="synonym">Dicranum purpureum</name>
    <dbReference type="NCBI Taxonomy" id="3225"/>
    <lineage>
        <taxon>Eukaryota</taxon>
        <taxon>Viridiplantae</taxon>
        <taxon>Streptophyta</taxon>
        <taxon>Embryophyta</taxon>
        <taxon>Bryophyta</taxon>
        <taxon>Bryophytina</taxon>
        <taxon>Bryopsida</taxon>
        <taxon>Dicranidae</taxon>
        <taxon>Pseudoditrichales</taxon>
        <taxon>Ditrichaceae</taxon>
        <taxon>Ceratodon</taxon>
    </lineage>
</organism>
<comment type="caution">
    <text evidence="1">The sequence shown here is derived from an EMBL/GenBank/DDBJ whole genome shotgun (WGS) entry which is preliminary data.</text>
</comment>
<gene>
    <name evidence="1" type="ORF">KC19_5G133900</name>
</gene>
<dbReference type="EMBL" id="CM026425">
    <property type="protein sequence ID" value="KAG0577138.1"/>
    <property type="molecule type" value="Genomic_DNA"/>
</dbReference>
<evidence type="ECO:0000313" key="1">
    <source>
        <dbReference type="EMBL" id="KAG0577138.1"/>
    </source>
</evidence>
<name>A0A8T0I3L7_CERPU</name>
<accession>A0A8T0I3L7</accession>
<protein>
    <submittedName>
        <fullName evidence="1">Uncharacterized protein</fullName>
    </submittedName>
</protein>
<reference evidence="1" key="1">
    <citation type="submission" date="2020-06" db="EMBL/GenBank/DDBJ databases">
        <title>WGS assembly of Ceratodon purpureus strain R40.</title>
        <authorList>
            <person name="Carey S.B."/>
            <person name="Jenkins J."/>
            <person name="Shu S."/>
            <person name="Lovell J.T."/>
            <person name="Sreedasyam A."/>
            <person name="Maumus F."/>
            <person name="Tiley G.P."/>
            <person name="Fernandez-Pozo N."/>
            <person name="Barry K."/>
            <person name="Chen C."/>
            <person name="Wang M."/>
            <person name="Lipzen A."/>
            <person name="Daum C."/>
            <person name="Saski C.A."/>
            <person name="Payton A.C."/>
            <person name="Mcbreen J.C."/>
            <person name="Conrad R.E."/>
            <person name="Kollar L.M."/>
            <person name="Olsson S."/>
            <person name="Huttunen S."/>
            <person name="Landis J.B."/>
            <person name="Wickett N.J."/>
            <person name="Johnson M.G."/>
            <person name="Rensing S.A."/>
            <person name="Grimwood J."/>
            <person name="Schmutz J."/>
            <person name="Mcdaniel S.F."/>
        </authorList>
    </citation>
    <scope>NUCLEOTIDE SEQUENCE</scope>
    <source>
        <strain evidence="1">R40</strain>
    </source>
</reference>
<keyword evidence="2" id="KW-1185">Reference proteome</keyword>
<sequence length="140" mass="16705">MKFSIYMEAVRVLTVVTPRITRETTQHFPECLQYTEYRTPIPEHLFREYTVFIFEIRTCSSDLILLRIFEPFSVTPKVSLKSSVVYGPLNVRSETLQLCVWHPCLHRQDDCLNSPSDTFDDVWWHWFLYIPLSHFKTKIS</sequence>
<feature type="non-terminal residue" evidence="1">
    <location>
        <position position="140"/>
    </location>
</feature>